<sequence length="539" mass="59540">MPSAETTATPSSSESAAPAIAIDAAPPVGKGISILPYFNHRSLTVAYVYELKGSAKPELVRELSQEGGYVSSRKIGDSLYMVSNKYSYYYPFYDAMASKKGSVQDDAANAQTLATEAEPFYGDSAANDELLQLPLSDVHYFPEPADSSMMIVGSVDLSQPDGELQISAYLGSGNTIYASQKHLYVAIAKYEAKNNSYSDYTEFHKFRLDQGRVVYIGQGTVPGSLLNQFSMDEHEGYFRVALTSGNMWASGEQGSKNNVYVLDEKLSVAGKLEGLAPGERIYSVRFMGDRAYMVTFRNVDPLFVVDLSQPMNPAVLGQLKIPGYSDYLHPYDENHIIGFGKETVEVPSKGMGPDETMAFYQGMKIAMFDVSDVSQPKELFKEVIGDRGTGSELLYNHKALLFSKTKGLMAFPVELYEIKNKEALQPGDFPAYGEFVYQGAYVYGIDLQNGFQLRGRISHLTDDDLRKSGQYGYDYSKTVRRILYSGDSLYTLSDSMLKASGIKELEERGSLNYPPLPEPIWNGIGSIDIMPLPATMESR</sequence>
<evidence type="ECO:0000313" key="2">
    <source>
        <dbReference type="Proteomes" id="UP000245202"/>
    </source>
</evidence>
<dbReference type="Pfam" id="PF09826">
    <property type="entry name" value="Beta_propel"/>
    <property type="match status" value="1"/>
</dbReference>
<accession>A0A2R5F483</accession>
<organism evidence="1 2">
    <name type="scientific">Paenibacillus agaridevorans</name>
    <dbReference type="NCBI Taxonomy" id="171404"/>
    <lineage>
        <taxon>Bacteria</taxon>
        <taxon>Bacillati</taxon>
        <taxon>Bacillota</taxon>
        <taxon>Bacilli</taxon>
        <taxon>Bacillales</taxon>
        <taxon>Paenibacillaceae</taxon>
        <taxon>Paenibacillus</taxon>
    </lineage>
</organism>
<dbReference type="AlphaFoldDB" id="A0A2R5F483"/>
<proteinExistence type="predicted"/>
<dbReference type="EMBL" id="BDQX01000356">
    <property type="protein sequence ID" value="GBG10874.1"/>
    <property type="molecule type" value="Genomic_DNA"/>
</dbReference>
<comment type="caution">
    <text evidence="1">The sequence shown here is derived from an EMBL/GenBank/DDBJ whole genome shotgun (WGS) entry which is preliminary data.</text>
</comment>
<keyword evidence="2" id="KW-1185">Reference proteome</keyword>
<name>A0A2R5F483_9BACL</name>
<dbReference type="Proteomes" id="UP000245202">
    <property type="component" value="Unassembled WGS sequence"/>
</dbReference>
<evidence type="ECO:0008006" key="3">
    <source>
        <dbReference type="Google" id="ProtNLM"/>
    </source>
</evidence>
<protein>
    <recommendedName>
        <fullName evidence="3">Beta propeller domain-containing protein</fullName>
    </recommendedName>
</protein>
<evidence type="ECO:0000313" key="1">
    <source>
        <dbReference type="EMBL" id="GBG10874.1"/>
    </source>
</evidence>
<reference evidence="1 2" key="1">
    <citation type="submission" date="2017-08" db="EMBL/GenBank/DDBJ databases">
        <title>Substantial Increase in Enzyme Production by Combined Drug-Resistance Mutations in Paenibacillus agaridevorans.</title>
        <authorList>
            <person name="Tanaka Y."/>
            <person name="Funane K."/>
            <person name="Hosaka T."/>
            <person name="Shiwa Y."/>
            <person name="Fujita N."/>
            <person name="Miyazaki T."/>
            <person name="Yoshikawa H."/>
            <person name="Murakami K."/>
            <person name="Kasahara K."/>
            <person name="Inaoka T."/>
            <person name="Hiraga Y."/>
            <person name="Ochi K."/>
        </authorList>
    </citation>
    <scope>NUCLEOTIDE SEQUENCE [LARGE SCALE GENOMIC DNA]</scope>
    <source>
        <strain evidence="1 2">T-3040</strain>
    </source>
</reference>
<gene>
    <name evidence="1" type="ORF">PAT3040_05643</name>
</gene>
<dbReference type="InterPro" id="IPR019198">
    <property type="entry name" value="Beta_propeller_containing"/>
</dbReference>